<evidence type="ECO:0000256" key="4">
    <source>
        <dbReference type="ARBA" id="ARBA00013346"/>
    </source>
</evidence>
<keyword evidence="5" id="KW-0963">Cytoplasm</keyword>
<evidence type="ECO:0000256" key="2">
    <source>
        <dbReference type="ARBA" id="ARBA00005369"/>
    </source>
</evidence>
<evidence type="ECO:0000256" key="9">
    <source>
        <dbReference type="ARBA" id="ARBA00030757"/>
    </source>
</evidence>
<evidence type="ECO:0000256" key="5">
    <source>
        <dbReference type="ARBA" id="ARBA00022490"/>
    </source>
</evidence>
<dbReference type="InterPro" id="IPR027573">
    <property type="entry name" value="Methyltran_FxLD"/>
</dbReference>
<dbReference type="PANTHER" id="PTHR11579">
    <property type="entry name" value="PROTEIN-L-ISOASPARTATE O-METHYLTRANSFERASE"/>
    <property type="match status" value="1"/>
</dbReference>
<evidence type="ECO:0000256" key="8">
    <source>
        <dbReference type="ARBA" id="ARBA00022691"/>
    </source>
</evidence>
<organism evidence="12 13">
    <name type="scientific">Saccharopolyspora taberi</name>
    <dbReference type="NCBI Taxonomy" id="60895"/>
    <lineage>
        <taxon>Bacteria</taxon>
        <taxon>Bacillati</taxon>
        <taxon>Actinomycetota</taxon>
        <taxon>Actinomycetes</taxon>
        <taxon>Pseudonocardiales</taxon>
        <taxon>Pseudonocardiaceae</taxon>
        <taxon>Saccharopolyspora</taxon>
    </lineage>
</organism>
<evidence type="ECO:0000256" key="1">
    <source>
        <dbReference type="ARBA" id="ARBA00004496"/>
    </source>
</evidence>
<accession>A0ABN3VL94</accession>
<evidence type="ECO:0000256" key="3">
    <source>
        <dbReference type="ARBA" id="ARBA00011890"/>
    </source>
</evidence>
<comment type="caution">
    <text evidence="12">The sequence shown here is derived from an EMBL/GenBank/DDBJ whole genome shotgun (WGS) entry which is preliminary data.</text>
</comment>
<dbReference type="CDD" id="cd02440">
    <property type="entry name" value="AdoMet_MTases"/>
    <property type="match status" value="1"/>
</dbReference>
<dbReference type="Proteomes" id="UP001500979">
    <property type="component" value="Unassembled WGS sequence"/>
</dbReference>
<evidence type="ECO:0000313" key="13">
    <source>
        <dbReference type="Proteomes" id="UP001500979"/>
    </source>
</evidence>
<dbReference type="EMBL" id="BAAAUX010000024">
    <property type="protein sequence ID" value="GAA2812644.1"/>
    <property type="molecule type" value="Genomic_DNA"/>
</dbReference>
<dbReference type="SUPFAM" id="SSF53335">
    <property type="entry name" value="S-adenosyl-L-methionine-dependent methyltransferases"/>
    <property type="match status" value="1"/>
</dbReference>
<dbReference type="Gene3D" id="3.40.50.150">
    <property type="entry name" value="Vaccinia Virus protein VP39"/>
    <property type="match status" value="1"/>
</dbReference>
<dbReference type="PROSITE" id="PS01279">
    <property type="entry name" value="PCMT"/>
    <property type="match status" value="1"/>
</dbReference>
<comment type="similarity">
    <text evidence="2">Belongs to the methyltransferase superfamily. L-isoaspartyl/D-aspartyl protein methyltransferase family.</text>
</comment>
<keyword evidence="13" id="KW-1185">Reference proteome</keyword>
<evidence type="ECO:0000256" key="10">
    <source>
        <dbReference type="ARBA" id="ARBA00031323"/>
    </source>
</evidence>
<dbReference type="InterPro" id="IPR000682">
    <property type="entry name" value="PCMT"/>
</dbReference>
<comment type="subcellular location">
    <subcellularLocation>
        <location evidence="1">Cytoplasm</location>
    </subcellularLocation>
</comment>
<gene>
    <name evidence="12" type="ORF">GCM10010470_55090</name>
</gene>
<dbReference type="NCBIfam" id="TIGR04364">
    <property type="entry name" value="methyltran_FxLD"/>
    <property type="match status" value="1"/>
</dbReference>
<name>A0ABN3VL94_9PSEU</name>
<dbReference type="EC" id="2.1.1.77" evidence="3"/>
<proteinExistence type="inferred from homology"/>
<keyword evidence="7" id="KW-0808">Transferase</keyword>
<dbReference type="Pfam" id="PF01135">
    <property type="entry name" value="PCMT"/>
    <property type="match status" value="1"/>
</dbReference>
<evidence type="ECO:0000256" key="7">
    <source>
        <dbReference type="ARBA" id="ARBA00022679"/>
    </source>
</evidence>
<dbReference type="InterPro" id="IPR029063">
    <property type="entry name" value="SAM-dependent_MTases_sf"/>
</dbReference>
<keyword evidence="8" id="KW-0949">S-adenosyl-L-methionine</keyword>
<protein>
    <recommendedName>
        <fullName evidence="4">Protein-L-isoaspartate O-methyltransferase</fullName>
        <ecNumber evidence="3">2.1.1.77</ecNumber>
    </recommendedName>
    <alternativeName>
        <fullName evidence="11">L-isoaspartyl protein carboxyl methyltransferase</fullName>
    </alternativeName>
    <alternativeName>
        <fullName evidence="9">Protein L-isoaspartyl methyltransferase</fullName>
    </alternativeName>
    <alternativeName>
        <fullName evidence="10">Protein-beta-aspartate methyltransferase</fullName>
    </alternativeName>
</protein>
<evidence type="ECO:0000256" key="6">
    <source>
        <dbReference type="ARBA" id="ARBA00022603"/>
    </source>
</evidence>
<sequence length="408" mass="44304">METDTTSPDALRASMVDKVRTMGHAWRSEVERVLRQVPRHEFVPEADLETAYHSWKAVITHRFEDGASLSCASAPYVVAMMLDQLDVQPGNRVLEIGAGTGYNAALLSELTGDAENVTTIDIDADVTTQASRALQTTGYGGVRVVTGDGAAGVPEHAPYDRIIATVSPWDIPEAWWNQLAPGGRIVLPLRWRGQARSVAFSEQEGRLISDSVELCGFVYLVGDDEGERSAPITEDGTVGLHWDRDQAVDPSVLKGVFDQPRITAWSGVTIAGDESHDGLWLHMTVTDSRTCRVNAQSDVSADVCDPIAPLRSPALVEGGSLAYLTSRRQETENGARWELGAIGNGPAAEELTERLCDEIRAWSSARDKRPTVIAYPADTPDNELAATPIEKAHSRLVLTFDDKLSTAM</sequence>
<reference evidence="12 13" key="1">
    <citation type="journal article" date="2019" name="Int. J. Syst. Evol. Microbiol.">
        <title>The Global Catalogue of Microorganisms (GCM) 10K type strain sequencing project: providing services to taxonomists for standard genome sequencing and annotation.</title>
        <authorList>
            <consortium name="The Broad Institute Genomics Platform"/>
            <consortium name="The Broad Institute Genome Sequencing Center for Infectious Disease"/>
            <person name="Wu L."/>
            <person name="Ma J."/>
        </authorList>
    </citation>
    <scope>NUCLEOTIDE SEQUENCE [LARGE SCALE GENOMIC DNA]</scope>
    <source>
        <strain evidence="12 13">JCM 9383</strain>
    </source>
</reference>
<evidence type="ECO:0000313" key="12">
    <source>
        <dbReference type="EMBL" id="GAA2812644.1"/>
    </source>
</evidence>
<dbReference type="PANTHER" id="PTHR11579:SF0">
    <property type="entry name" value="PROTEIN-L-ISOASPARTATE(D-ASPARTATE) O-METHYLTRANSFERASE"/>
    <property type="match status" value="1"/>
</dbReference>
<evidence type="ECO:0000256" key="11">
    <source>
        <dbReference type="ARBA" id="ARBA00031350"/>
    </source>
</evidence>
<keyword evidence="6" id="KW-0489">Methyltransferase</keyword>